<keyword evidence="2" id="KW-1185">Reference proteome</keyword>
<dbReference type="EMBL" id="JAHMHR010000001">
    <property type="protein sequence ID" value="KAK1701500.1"/>
    <property type="molecule type" value="Genomic_DNA"/>
</dbReference>
<name>A0AAJ0B2Y9_9PEZI</name>
<sequence length="111" mass="12302">MEKRYVRYISSAATQGTAIIACESSNISPAAESLETCPKNCRTRARHLYLGKTRQAWCMGTVDAPTQRGFDEPSQPVSQIPRLSFLQLVPSPHATSLYETNEKTTQAIPFP</sequence>
<dbReference type="Proteomes" id="UP001224890">
    <property type="component" value="Unassembled WGS sequence"/>
</dbReference>
<dbReference type="AlphaFoldDB" id="A0AAJ0B2Y9"/>
<reference evidence="1" key="1">
    <citation type="submission" date="2021-06" db="EMBL/GenBank/DDBJ databases">
        <title>Comparative genomics, transcriptomics and evolutionary studies reveal genomic signatures of adaptation to plant cell wall in hemibiotrophic fungi.</title>
        <authorList>
            <consortium name="DOE Joint Genome Institute"/>
            <person name="Baroncelli R."/>
            <person name="Diaz J.F."/>
            <person name="Benocci T."/>
            <person name="Peng M."/>
            <person name="Battaglia E."/>
            <person name="Haridas S."/>
            <person name="Andreopoulos W."/>
            <person name="Labutti K."/>
            <person name="Pangilinan J."/>
            <person name="Floch G.L."/>
            <person name="Makela M.R."/>
            <person name="Henrissat B."/>
            <person name="Grigoriev I.V."/>
            <person name="Crouch J.A."/>
            <person name="De Vries R.P."/>
            <person name="Sukno S.A."/>
            <person name="Thon M.R."/>
        </authorList>
    </citation>
    <scope>NUCLEOTIDE SEQUENCE</scope>
    <source>
        <strain evidence="1">CBS 193.32</strain>
    </source>
</reference>
<evidence type="ECO:0000313" key="2">
    <source>
        <dbReference type="Proteomes" id="UP001224890"/>
    </source>
</evidence>
<accession>A0AAJ0B2Y9</accession>
<gene>
    <name evidence="1" type="ORF">BDP55DRAFT_625712</name>
</gene>
<dbReference type="GeneID" id="85456043"/>
<comment type="caution">
    <text evidence="1">The sequence shown here is derived from an EMBL/GenBank/DDBJ whole genome shotgun (WGS) entry which is preliminary data.</text>
</comment>
<dbReference type="RefSeq" id="XP_060437255.1">
    <property type="nucleotide sequence ID" value="XM_060571517.1"/>
</dbReference>
<evidence type="ECO:0000313" key="1">
    <source>
        <dbReference type="EMBL" id="KAK1701500.1"/>
    </source>
</evidence>
<proteinExistence type="predicted"/>
<protein>
    <submittedName>
        <fullName evidence="1">Uncharacterized protein</fullName>
    </submittedName>
</protein>
<dbReference type="PROSITE" id="PS51257">
    <property type="entry name" value="PROKAR_LIPOPROTEIN"/>
    <property type="match status" value="1"/>
</dbReference>
<organism evidence="1 2">
    <name type="scientific">Colletotrichum godetiae</name>
    <dbReference type="NCBI Taxonomy" id="1209918"/>
    <lineage>
        <taxon>Eukaryota</taxon>
        <taxon>Fungi</taxon>
        <taxon>Dikarya</taxon>
        <taxon>Ascomycota</taxon>
        <taxon>Pezizomycotina</taxon>
        <taxon>Sordariomycetes</taxon>
        <taxon>Hypocreomycetidae</taxon>
        <taxon>Glomerellales</taxon>
        <taxon>Glomerellaceae</taxon>
        <taxon>Colletotrichum</taxon>
        <taxon>Colletotrichum acutatum species complex</taxon>
    </lineage>
</organism>